<dbReference type="GO" id="GO:0044569">
    <property type="term" value="C:[Ni-Fe] hydrogenase complex"/>
    <property type="evidence" value="ECO:0007669"/>
    <property type="project" value="TreeGrafter"/>
</dbReference>
<feature type="binding site" evidence="15">
    <location>
        <position position="238"/>
    </location>
    <ligand>
        <name>[4Fe-4S] cluster</name>
        <dbReference type="ChEBI" id="CHEBI:49883"/>
        <label>2</label>
    </ligand>
</feature>
<reference evidence="19 20" key="1">
    <citation type="submission" date="2012-03" db="EMBL/GenBank/DDBJ databases">
        <authorList>
            <person name="Harkins D.M."/>
            <person name="Madupu R."/>
            <person name="Durkin A.S."/>
            <person name="Torralba M."/>
            <person name="Methe B."/>
            <person name="Sutton G.G."/>
            <person name="Nelson K.E."/>
        </authorList>
    </citation>
    <scope>NUCLEOTIDE SEQUENCE [LARGE SCALE GENOMIC DNA]</scope>
    <source>
        <strain evidence="19 20">CCUG 2042</strain>
    </source>
</reference>
<dbReference type="GO" id="GO:0009375">
    <property type="term" value="C:ferredoxin hydrogenase complex"/>
    <property type="evidence" value="ECO:0007669"/>
    <property type="project" value="InterPro"/>
</dbReference>
<dbReference type="GO" id="GO:0008901">
    <property type="term" value="F:ferredoxin hydrogenase activity"/>
    <property type="evidence" value="ECO:0007669"/>
    <property type="project" value="InterPro"/>
</dbReference>
<evidence type="ECO:0000259" key="17">
    <source>
        <dbReference type="Pfam" id="PF01058"/>
    </source>
</evidence>
<feature type="binding site" evidence="15">
    <location>
        <position position="163"/>
    </location>
    <ligand>
        <name>[4Fe-4S] cluster</name>
        <dbReference type="ChEBI" id="CHEBI:49883"/>
        <label>1</label>
    </ligand>
</feature>
<evidence type="ECO:0000256" key="5">
    <source>
        <dbReference type="ARBA" id="ARBA00011771"/>
    </source>
</evidence>
<dbReference type="PIRSF" id="PIRSF000310">
    <property type="entry name" value="NiFe_hyd_ssu"/>
    <property type="match status" value="1"/>
</dbReference>
<evidence type="ECO:0000256" key="6">
    <source>
        <dbReference type="ARBA" id="ARBA00012082"/>
    </source>
</evidence>
<evidence type="ECO:0000256" key="1">
    <source>
        <dbReference type="ARBA" id="ARBA00001927"/>
    </source>
</evidence>
<evidence type="ECO:0000256" key="12">
    <source>
        <dbReference type="ARBA" id="ARBA00023014"/>
    </source>
</evidence>
<feature type="binding site" evidence="15">
    <location>
        <position position="302"/>
    </location>
    <ligand>
        <name>[3Fe-4S] cluster</name>
        <dbReference type="ChEBI" id="CHEBI:21137"/>
    </ligand>
</feature>
<comment type="cofactor">
    <cofactor evidence="2">
        <name>[4Fe-4S] cluster</name>
        <dbReference type="ChEBI" id="CHEBI:49883"/>
    </cofactor>
</comment>
<evidence type="ECO:0000256" key="15">
    <source>
        <dbReference type="PIRSR" id="PIRSR000310-1"/>
    </source>
</evidence>
<keyword evidence="9" id="KW-0732">Signal</keyword>
<dbReference type="PRINTS" id="PR00614">
    <property type="entry name" value="NIHGNASESMLL"/>
</dbReference>
<keyword evidence="12 15" id="KW-0411">Iron-sulfur</keyword>
<dbReference type="NCBIfam" id="TIGR00391">
    <property type="entry name" value="hydA"/>
    <property type="match status" value="1"/>
</dbReference>
<feature type="domain" description="NADH:ubiquinone oxidoreductase-like 20kDa subunit" evidence="17">
    <location>
        <begin position="65"/>
        <end position="210"/>
    </location>
</feature>
<dbReference type="Gene3D" id="4.10.480.10">
    <property type="entry name" value="Cytochrome-c3 hydrogenase, C-terminal domain"/>
    <property type="match status" value="1"/>
</dbReference>
<keyword evidence="16" id="KW-0812">Transmembrane</keyword>
<dbReference type="InterPro" id="IPR019546">
    <property type="entry name" value="TAT_signal_bac_arc"/>
</dbReference>
<dbReference type="GO" id="GO:0033748">
    <property type="term" value="F:hydrogenase (acceptor) activity"/>
    <property type="evidence" value="ECO:0007669"/>
    <property type="project" value="UniProtKB-EC"/>
</dbReference>
<keyword evidence="13 15" id="KW-0003">3Fe-4S</keyword>
<dbReference type="GO" id="GO:0016020">
    <property type="term" value="C:membrane"/>
    <property type="evidence" value="ECO:0007669"/>
    <property type="project" value="TreeGrafter"/>
</dbReference>
<dbReference type="Proteomes" id="UP000006457">
    <property type="component" value="Unassembled WGS sequence"/>
</dbReference>
<dbReference type="AlphaFoldDB" id="I3DBF9"/>
<keyword evidence="7 15" id="KW-0004">4Fe-4S</keyword>
<sequence length="390" mass="42042">MQRTDGLLSALNDSMADVSRRDFMKLCTALAATMGLNSKASAEEMTHALTNPQRPPVIWIGAQECTGCTESLLRATHPTLENLVLDMISLEYHEALSAAFGEQAEENKHHAMEKYKGKYVLVVDGSIPVKDGGVYCMVAGKPIVEHIQEASKNAAAIIAIGSCSSWGGVPSTGGNPTGAKSLSEVLPGMPVINIPGCPPNPHNFLATVAYILTYKKLPAMDKLNRPLFAYDRLIHENCYRRPHFDAGRFAKEYGDYGHRHGWCLYHLGCKGPETYGNCSSLDFCDVGGNNWPVGIGHPCYGCNEKGVGFTKGIFQLANVENPTPRVQKPDVGNQEGETASMTAIALIGGAAAVLAGVAVVTLKELSAQRKEYLEAEKARKEAAKKEYLGD</sequence>
<evidence type="ECO:0000256" key="4">
    <source>
        <dbReference type="ARBA" id="ARBA00006605"/>
    </source>
</evidence>
<organism evidence="19 20">
    <name type="scientific">Pasteurella bettyae CCUG 2042</name>
    <dbReference type="NCBI Taxonomy" id="1095749"/>
    <lineage>
        <taxon>Bacteria</taxon>
        <taxon>Pseudomonadati</taxon>
        <taxon>Pseudomonadota</taxon>
        <taxon>Gammaproteobacteria</taxon>
        <taxon>Pasteurellales</taxon>
        <taxon>Pasteurellaceae</taxon>
        <taxon>Pasteurella</taxon>
    </lineage>
</organism>
<dbReference type="GO" id="GO:0009061">
    <property type="term" value="P:anaerobic respiration"/>
    <property type="evidence" value="ECO:0007669"/>
    <property type="project" value="TreeGrafter"/>
</dbReference>
<evidence type="ECO:0000256" key="2">
    <source>
        <dbReference type="ARBA" id="ARBA00001966"/>
    </source>
</evidence>
<evidence type="ECO:0000256" key="3">
    <source>
        <dbReference type="ARBA" id="ARBA00004196"/>
    </source>
</evidence>
<dbReference type="PANTHER" id="PTHR30013:SF7">
    <property type="entry name" value="HYDROGENASE-2 SMALL CHAIN"/>
    <property type="match status" value="1"/>
</dbReference>
<dbReference type="Gene3D" id="3.40.50.700">
    <property type="entry name" value="NADH:ubiquinone oxidoreductase-like, 20kDa subunit"/>
    <property type="match status" value="1"/>
</dbReference>
<dbReference type="GO" id="GO:0009055">
    <property type="term" value="F:electron transfer activity"/>
    <property type="evidence" value="ECO:0007669"/>
    <property type="project" value="TreeGrafter"/>
</dbReference>
<dbReference type="OrthoDB" id="9766729at2"/>
<evidence type="ECO:0000259" key="18">
    <source>
        <dbReference type="Pfam" id="PF14720"/>
    </source>
</evidence>
<evidence type="ECO:0000256" key="13">
    <source>
        <dbReference type="ARBA" id="ARBA00023291"/>
    </source>
</evidence>
<dbReference type="eggNOG" id="COG1740">
    <property type="taxonomic scope" value="Bacteria"/>
</dbReference>
<evidence type="ECO:0000256" key="14">
    <source>
        <dbReference type="ARBA" id="ARBA00048757"/>
    </source>
</evidence>
<feature type="binding site" evidence="15">
    <location>
        <position position="299"/>
    </location>
    <ligand>
        <name>[3Fe-4S] cluster</name>
        <dbReference type="ChEBI" id="CHEBI:21137"/>
    </ligand>
</feature>
<dbReference type="NCBIfam" id="TIGR01409">
    <property type="entry name" value="TAT_signal_seq"/>
    <property type="match status" value="1"/>
</dbReference>
<feature type="binding site" evidence="15">
    <location>
        <position position="278"/>
    </location>
    <ligand>
        <name>[3Fe-4S] cluster</name>
        <dbReference type="ChEBI" id="CHEBI:21137"/>
    </ligand>
</feature>
<comment type="catalytic activity">
    <reaction evidence="14">
        <text>H2 + A = AH2</text>
        <dbReference type="Rhea" id="RHEA:12116"/>
        <dbReference type="ChEBI" id="CHEBI:13193"/>
        <dbReference type="ChEBI" id="CHEBI:17499"/>
        <dbReference type="ChEBI" id="CHEBI:18276"/>
        <dbReference type="EC" id="1.12.99.6"/>
    </reaction>
</comment>
<dbReference type="InterPro" id="IPR006137">
    <property type="entry name" value="NADH_UbQ_OxRdtase-like_20kDa"/>
</dbReference>
<feature type="binding site" evidence="15">
    <location>
        <position position="68"/>
    </location>
    <ligand>
        <name>[4Fe-4S] cluster</name>
        <dbReference type="ChEBI" id="CHEBI:49883"/>
        <label>1</label>
    </ligand>
</feature>
<name>I3DBF9_9PAST</name>
<dbReference type="PANTHER" id="PTHR30013">
    <property type="entry name" value="NIFE / NIFESE HYDROGENASE SMALL SUBUNIT FAMILY MEMBER"/>
    <property type="match status" value="1"/>
</dbReference>
<dbReference type="Pfam" id="PF01058">
    <property type="entry name" value="Oxidored_q6"/>
    <property type="match status" value="1"/>
</dbReference>
<dbReference type="GO" id="GO:0051539">
    <property type="term" value="F:4 iron, 4 sulfur cluster binding"/>
    <property type="evidence" value="ECO:0007669"/>
    <property type="project" value="UniProtKB-KW"/>
</dbReference>
<evidence type="ECO:0000256" key="7">
    <source>
        <dbReference type="ARBA" id="ARBA00022485"/>
    </source>
</evidence>
<dbReference type="GO" id="GO:0030313">
    <property type="term" value="C:cell envelope"/>
    <property type="evidence" value="ECO:0007669"/>
    <property type="project" value="UniProtKB-SubCell"/>
</dbReference>
<feature type="binding site" evidence="15">
    <location>
        <position position="263"/>
    </location>
    <ligand>
        <name>[4Fe-4S] cluster</name>
        <dbReference type="ChEBI" id="CHEBI:49883"/>
        <label>2</label>
    </ligand>
</feature>
<gene>
    <name evidence="19" type="primary">hybO</name>
    <name evidence="19" type="ORF">HMPREF1052_0467</name>
</gene>
<dbReference type="RefSeq" id="WP_005760791.1">
    <property type="nucleotide sequence ID" value="NZ_AJSX01000033.1"/>
</dbReference>
<dbReference type="NCBIfam" id="NF007779">
    <property type="entry name" value="PRK10468.1"/>
    <property type="match status" value="1"/>
</dbReference>
<evidence type="ECO:0000313" key="20">
    <source>
        <dbReference type="Proteomes" id="UP000006457"/>
    </source>
</evidence>
<dbReference type="InterPro" id="IPR037148">
    <property type="entry name" value="NiFe-Hase_small_C_sf"/>
</dbReference>
<dbReference type="Pfam" id="PF14720">
    <property type="entry name" value="NiFe_hyd_SSU_C"/>
    <property type="match status" value="1"/>
</dbReference>
<dbReference type="GO" id="GO:0046872">
    <property type="term" value="F:metal ion binding"/>
    <property type="evidence" value="ECO:0007669"/>
    <property type="project" value="UniProtKB-KW"/>
</dbReference>
<dbReference type="InterPro" id="IPR001821">
    <property type="entry name" value="NiFe_hydrogenase_ssu"/>
</dbReference>
<protein>
    <recommendedName>
        <fullName evidence="6">hydrogenase (acceptor)</fullName>
        <ecNumber evidence="6">1.12.99.6</ecNumber>
    </recommendedName>
</protein>
<evidence type="ECO:0000256" key="16">
    <source>
        <dbReference type="SAM" id="Phobius"/>
    </source>
</evidence>
<dbReference type="InterPro" id="IPR027394">
    <property type="entry name" value="Cytochrome-c3_hydrogenase_C"/>
</dbReference>
<feature type="domain" description="Cytochrome-c3 hydrogenase C-terminal" evidence="18">
    <location>
        <begin position="230"/>
        <end position="314"/>
    </location>
</feature>
<dbReference type="FunFam" id="3.40.50.700:FF:000001">
    <property type="entry name" value="Hydrogenase 2 small subunit"/>
    <property type="match status" value="1"/>
</dbReference>
<evidence type="ECO:0000256" key="8">
    <source>
        <dbReference type="ARBA" id="ARBA00022723"/>
    </source>
</evidence>
<keyword evidence="8 15" id="KW-0479">Metal-binding</keyword>
<feature type="transmembrane region" description="Helical" evidence="16">
    <location>
        <begin position="343"/>
        <end position="362"/>
    </location>
</feature>
<comment type="similarity">
    <text evidence="4">Belongs to the [NiFe]/[NiFeSe] hydrogenase small subunit family.</text>
</comment>
<dbReference type="EMBL" id="AJSX01000033">
    <property type="protein sequence ID" value="EIJ69052.1"/>
    <property type="molecule type" value="Genomic_DNA"/>
</dbReference>
<comment type="caution">
    <text evidence="19">The sequence shown here is derived from an EMBL/GenBank/DDBJ whole genome shotgun (WGS) entry which is preliminary data.</text>
</comment>
<keyword evidence="16" id="KW-0472">Membrane</keyword>
<keyword evidence="20" id="KW-1185">Reference proteome</keyword>
<dbReference type="EC" id="1.12.99.6" evidence="6"/>
<evidence type="ECO:0000256" key="11">
    <source>
        <dbReference type="ARBA" id="ARBA00023004"/>
    </source>
</evidence>
<comment type="subunit">
    <text evidence="5">Heterodimer of a large and a small subunit.</text>
</comment>
<feature type="binding site" evidence="15">
    <location>
        <position position="235"/>
    </location>
    <ligand>
        <name>[4Fe-4S] cluster</name>
        <dbReference type="ChEBI" id="CHEBI:49883"/>
        <label>2</label>
    </ligand>
</feature>
<dbReference type="PATRIC" id="fig|1095749.3.peg.1403"/>
<dbReference type="InterPro" id="IPR006311">
    <property type="entry name" value="TAT_signal"/>
</dbReference>
<comment type="subcellular location">
    <subcellularLocation>
        <location evidence="3">Cell envelope</location>
    </subcellularLocation>
</comment>
<dbReference type="SUPFAM" id="SSF56770">
    <property type="entry name" value="HydA/Nqo6-like"/>
    <property type="match status" value="1"/>
</dbReference>
<evidence type="ECO:0000256" key="10">
    <source>
        <dbReference type="ARBA" id="ARBA00023002"/>
    </source>
</evidence>
<keyword evidence="16" id="KW-1133">Transmembrane helix</keyword>
<feature type="binding site" evidence="15">
    <location>
        <position position="197"/>
    </location>
    <ligand>
        <name>[4Fe-4S] cluster</name>
        <dbReference type="ChEBI" id="CHEBI:49883"/>
        <label>1</label>
    </ligand>
</feature>
<accession>I3DBF9</accession>
<feature type="binding site" evidence="15">
    <location>
        <position position="65"/>
    </location>
    <ligand>
        <name>[4Fe-4S] cluster</name>
        <dbReference type="ChEBI" id="CHEBI:49883"/>
        <label>1</label>
    </ligand>
</feature>
<dbReference type="InterPro" id="IPR037024">
    <property type="entry name" value="NiFe_Hase_small_N_sf"/>
</dbReference>
<proteinExistence type="inferred from homology"/>
<comment type="cofactor">
    <cofactor evidence="1">
        <name>[3Fe-4S] cluster</name>
        <dbReference type="ChEBI" id="CHEBI:21137"/>
    </cofactor>
</comment>
<evidence type="ECO:0000256" key="9">
    <source>
        <dbReference type="ARBA" id="ARBA00022729"/>
    </source>
</evidence>
<keyword evidence="11 15" id="KW-0408">Iron</keyword>
<dbReference type="GO" id="GO:0051538">
    <property type="term" value="F:3 iron, 4 sulfur cluster binding"/>
    <property type="evidence" value="ECO:0007669"/>
    <property type="project" value="UniProtKB-KW"/>
</dbReference>
<feature type="binding site" evidence="15">
    <location>
        <position position="269"/>
    </location>
    <ligand>
        <name>[4Fe-4S] cluster</name>
        <dbReference type="ChEBI" id="CHEBI:49883"/>
        <label>2</label>
    </ligand>
</feature>
<keyword evidence="10 19" id="KW-0560">Oxidoreductase</keyword>
<dbReference type="PROSITE" id="PS51318">
    <property type="entry name" value="TAT"/>
    <property type="match status" value="1"/>
</dbReference>
<evidence type="ECO:0000313" key="19">
    <source>
        <dbReference type="EMBL" id="EIJ69052.1"/>
    </source>
</evidence>